<dbReference type="InterPro" id="IPR051013">
    <property type="entry name" value="MBL_superfamily_lactonases"/>
</dbReference>
<protein>
    <submittedName>
        <fullName evidence="7">MBL fold metallo-hydrolase</fullName>
    </submittedName>
</protein>
<comment type="caution">
    <text evidence="7">The sequence shown here is derived from an EMBL/GenBank/DDBJ whole genome shotgun (WGS) entry which is preliminary data.</text>
</comment>
<dbReference type="PANTHER" id="PTHR42978:SF2">
    <property type="entry name" value="102 KBASES UNSTABLE REGION: FROM 1 TO 119443"/>
    <property type="match status" value="1"/>
</dbReference>
<comment type="similarity">
    <text evidence="2">Belongs to the metallo-beta-lactamase superfamily.</text>
</comment>
<dbReference type="Gene3D" id="3.60.15.10">
    <property type="entry name" value="Ribonuclease Z/Hydroxyacylglutathione hydrolase-like"/>
    <property type="match status" value="1"/>
</dbReference>
<name>A0A2S9QEY6_9HYPH</name>
<dbReference type="InterPro" id="IPR054889">
    <property type="entry name" value="AHLLactAttM"/>
</dbReference>
<dbReference type="GO" id="GO:0046872">
    <property type="term" value="F:metal ion binding"/>
    <property type="evidence" value="ECO:0007669"/>
    <property type="project" value="UniProtKB-KW"/>
</dbReference>
<evidence type="ECO:0000256" key="2">
    <source>
        <dbReference type="ARBA" id="ARBA00007749"/>
    </source>
</evidence>
<evidence type="ECO:0000313" key="8">
    <source>
        <dbReference type="Proteomes" id="UP000237682"/>
    </source>
</evidence>
<evidence type="ECO:0000256" key="3">
    <source>
        <dbReference type="ARBA" id="ARBA00022723"/>
    </source>
</evidence>
<keyword evidence="8" id="KW-1185">Reference proteome</keyword>
<dbReference type="RefSeq" id="WP_105861585.1">
    <property type="nucleotide sequence ID" value="NZ_PUEJ01000003.1"/>
</dbReference>
<dbReference type="SUPFAM" id="SSF56281">
    <property type="entry name" value="Metallo-hydrolase/oxidoreductase"/>
    <property type="match status" value="1"/>
</dbReference>
<gene>
    <name evidence="7" type="ORF">C5L14_08375</name>
</gene>
<feature type="domain" description="Metallo-beta-lactamase" evidence="6">
    <location>
        <begin position="34"/>
        <end position="247"/>
    </location>
</feature>
<dbReference type="GO" id="GO:0016787">
    <property type="term" value="F:hydrolase activity"/>
    <property type="evidence" value="ECO:0007669"/>
    <property type="project" value="UniProtKB-KW"/>
</dbReference>
<dbReference type="Pfam" id="PF00753">
    <property type="entry name" value="Lactamase_B"/>
    <property type="match status" value="1"/>
</dbReference>
<dbReference type="Proteomes" id="UP000237682">
    <property type="component" value="Unassembled WGS sequence"/>
</dbReference>
<dbReference type="InterPro" id="IPR001279">
    <property type="entry name" value="Metallo-B-lactamas"/>
</dbReference>
<accession>A0A2S9QEY6</accession>
<keyword evidence="5" id="KW-0862">Zinc</keyword>
<organism evidence="7 8">
    <name type="scientific">Labrys okinawensis</name>
    <dbReference type="NCBI Taxonomy" id="346911"/>
    <lineage>
        <taxon>Bacteria</taxon>
        <taxon>Pseudomonadati</taxon>
        <taxon>Pseudomonadota</taxon>
        <taxon>Alphaproteobacteria</taxon>
        <taxon>Hyphomicrobiales</taxon>
        <taxon>Xanthobacteraceae</taxon>
        <taxon>Labrys</taxon>
    </lineage>
</organism>
<evidence type="ECO:0000256" key="5">
    <source>
        <dbReference type="ARBA" id="ARBA00022833"/>
    </source>
</evidence>
<dbReference type="OrthoDB" id="9773738at2"/>
<evidence type="ECO:0000313" key="7">
    <source>
        <dbReference type="EMBL" id="PRH87917.1"/>
    </source>
</evidence>
<evidence type="ECO:0000259" key="6">
    <source>
        <dbReference type="SMART" id="SM00849"/>
    </source>
</evidence>
<keyword evidence="4 7" id="KW-0378">Hydrolase</keyword>
<keyword evidence="3" id="KW-0479">Metal-binding</keyword>
<reference evidence="7 8" key="1">
    <citation type="submission" date="2018-02" db="EMBL/GenBank/DDBJ databases">
        <title>Whole genome sequencing of endophytic bacterium.</title>
        <authorList>
            <person name="Eedara R."/>
            <person name="Podile A.R."/>
        </authorList>
    </citation>
    <scope>NUCLEOTIDE SEQUENCE [LARGE SCALE GENOMIC DNA]</scope>
    <source>
        <strain evidence="7 8">RP1T</strain>
    </source>
</reference>
<dbReference type="NCBIfam" id="NF045700">
    <property type="entry name" value="AHLLactAttM"/>
    <property type="match status" value="1"/>
</dbReference>
<dbReference type="AlphaFoldDB" id="A0A2S9QEY6"/>
<proteinExistence type="inferred from homology"/>
<dbReference type="EMBL" id="PUEJ01000003">
    <property type="protein sequence ID" value="PRH87917.1"/>
    <property type="molecule type" value="Genomic_DNA"/>
</dbReference>
<dbReference type="SMART" id="SM00849">
    <property type="entry name" value="Lactamase_B"/>
    <property type="match status" value="1"/>
</dbReference>
<evidence type="ECO:0000256" key="4">
    <source>
        <dbReference type="ARBA" id="ARBA00022801"/>
    </source>
</evidence>
<dbReference type="CDD" id="cd07729">
    <property type="entry name" value="AHL_lactonase_MBL-fold"/>
    <property type="match status" value="1"/>
</dbReference>
<comment type="cofactor">
    <cofactor evidence="1">
        <name>Zn(2+)</name>
        <dbReference type="ChEBI" id="CHEBI:29105"/>
    </cofactor>
</comment>
<dbReference type="PANTHER" id="PTHR42978">
    <property type="entry name" value="QUORUM-QUENCHING LACTONASE YTNP-RELATED-RELATED"/>
    <property type="match status" value="1"/>
</dbReference>
<evidence type="ECO:0000256" key="1">
    <source>
        <dbReference type="ARBA" id="ARBA00001947"/>
    </source>
</evidence>
<sequence length="263" mass="29100">MGEIELHMFQCGTLKCKLHNIKMNQGANTDYEIPVPWYLLKHPKGLVVIDGGNAVECASDPRGYWGGISKTYWPVMQESDGCVQKLGAMGIRPEDVTHVVQSHLHLDHTGAIGRFPNAVHVVQRREYEYAYAPDWFAAGGYIRNDFDRPGLKWQFLEAEATDGYDLFGDGTLKMIFTPGHAPGHQSFLVTLPKSGAILLAVDAAYTLDHWNEKALPGFLASTVDTVRSVQKLRALAAKTDAKVVTGHDPDAWPGFKQSPGFYD</sequence>
<dbReference type="InterPro" id="IPR036866">
    <property type="entry name" value="RibonucZ/Hydroxyglut_hydro"/>
</dbReference>